<dbReference type="CTD" id="25345374"/>
<dbReference type="Gene3D" id="1.20.58.2190">
    <property type="match status" value="1"/>
</dbReference>
<evidence type="ECO:0000259" key="2">
    <source>
        <dbReference type="PROSITE" id="PS50033"/>
    </source>
</evidence>
<reference evidence="4" key="1">
    <citation type="journal article" date="2014" name="Nat. Genet.">
        <title>Genome of the human hookworm Necator americanus.</title>
        <authorList>
            <person name="Tang Y.T."/>
            <person name="Gao X."/>
            <person name="Rosa B.A."/>
            <person name="Abubucker S."/>
            <person name="Hallsworth-Pepin K."/>
            <person name="Martin J."/>
            <person name="Tyagi R."/>
            <person name="Heizer E."/>
            <person name="Zhang X."/>
            <person name="Bhonagiri-Palsikar V."/>
            <person name="Minx P."/>
            <person name="Warren W.C."/>
            <person name="Wang Q."/>
            <person name="Zhan B."/>
            <person name="Hotez P.J."/>
            <person name="Sternberg P.W."/>
            <person name="Dougall A."/>
            <person name="Gaze S.T."/>
            <person name="Mulvenna J."/>
            <person name="Sotillo J."/>
            <person name="Ranganathan S."/>
            <person name="Rabelo E.M."/>
            <person name="Wilson R.K."/>
            <person name="Felgner P.L."/>
            <person name="Bethony J."/>
            <person name="Hawdon J.M."/>
            <person name="Gasser R.B."/>
            <person name="Loukas A."/>
            <person name="Mitreva M."/>
        </authorList>
    </citation>
    <scope>NUCLEOTIDE SEQUENCE [LARGE SCALE GENOMIC DNA]</scope>
</reference>
<organism evidence="3 4">
    <name type="scientific">Necator americanus</name>
    <name type="common">Human hookworm</name>
    <dbReference type="NCBI Taxonomy" id="51031"/>
    <lineage>
        <taxon>Eukaryota</taxon>
        <taxon>Metazoa</taxon>
        <taxon>Ecdysozoa</taxon>
        <taxon>Nematoda</taxon>
        <taxon>Chromadorea</taxon>
        <taxon>Rhabditida</taxon>
        <taxon>Rhabditina</taxon>
        <taxon>Rhabditomorpha</taxon>
        <taxon>Strongyloidea</taxon>
        <taxon>Ancylostomatidae</taxon>
        <taxon>Bunostominae</taxon>
        <taxon>Necator</taxon>
    </lineage>
</organism>
<dbReference type="SUPFAM" id="SSF54236">
    <property type="entry name" value="Ubiquitin-like"/>
    <property type="match status" value="1"/>
</dbReference>
<dbReference type="KEGG" id="nai:NECAME_05342"/>
<dbReference type="OrthoDB" id="49605at2759"/>
<dbReference type="GeneID" id="25345374"/>
<dbReference type="STRING" id="51031.W2SI15"/>
<keyword evidence="1" id="KW-1133">Transmembrane helix</keyword>
<dbReference type="InterPro" id="IPR042774">
    <property type="entry name" value="UBXN6_PUB"/>
</dbReference>
<keyword evidence="4" id="KW-1185">Reference proteome</keyword>
<sequence>MGDSQNPSASVQPSESDDLGVIQESVLQDSSTTGENLQSGTLFYHLDLLITSISQKYDIERIQVGLGLLLLFLLLFFCLCIALAWRYYSPIIINFAIKEEQERVRRNSERDKPEKEKSKKRLIMDAFKNFLKKKKVEKHFKKTGPGQKLASGSNTNVPTLVTGAAQGGGIDRIAASDIAAQAAIKRLYKAEPQISSSQKKIQMIAQRELEEERRRRDPKKAIEELSLDEKRPAQDIREFEHADVIKGVFYTCELLGDDEAMTKPDLMQALEEFLVSQLSCKGEDTVVPAVLLLYSLNRKPVKEVAVDTIGKYLQNIIENPGEQKYRRIRLSNKAYQERVAAAKGGREFLDSVGFEEKLLPPKEGDQPEPFLVMPEDAANDTGRLVTALEMLREGQSVPIKVSRETTIFVLRENERITLPHLPPDFFDLTVDEIRREQQNKTDEMNKNLMLRTREMREKDEKLRQYTYKYTLVRIRLPDRYVLQGTFGCYEPFSAVREYVAKHLANEAALFSLRNPGKGSEELVDETKSLAVLGLAPAVVLHLDFDEPLDGPSLLQEYIDAAVPLAAN</sequence>
<gene>
    <name evidence="3" type="ORF">NECAME_05342</name>
</gene>
<evidence type="ECO:0000313" key="4">
    <source>
        <dbReference type="Proteomes" id="UP000053676"/>
    </source>
</evidence>
<feature type="transmembrane region" description="Helical" evidence="1">
    <location>
        <begin position="64"/>
        <end position="88"/>
    </location>
</feature>
<dbReference type="EMBL" id="KI669145">
    <property type="protein sequence ID" value="ETN69235.1"/>
    <property type="molecule type" value="Genomic_DNA"/>
</dbReference>
<dbReference type="PANTHER" id="PTHR23153:SF38">
    <property type="entry name" value="UBX DOMAIN-CONTAINING PROTEIN 6"/>
    <property type="match status" value="1"/>
</dbReference>
<dbReference type="SMART" id="SM00580">
    <property type="entry name" value="PUG"/>
    <property type="match status" value="1"/>
</dbReference>
<dbReference type="OMA" id="RMQKNEP"/>
<dbReference type="Gene3D" id="3.10.20.90">
    <property type="entry name" value="Phosphatidylinositol 3-kinase Catalytic Subunit, Chain A, domain 1"/>
    <property type="match status" value="1"/>
</dbReference>
<dbReference type="AlphaFoldDB" id="W2SI15"/>
<keyword evidence="1" id="KW-0472">Membrane</keyword>
<dbReference type="InterPro" id="IPR018997">
    <property type="entry name" value="PUB_domain"/>
</dbReference>
<dbReference type="Proteomes" id="UP000053676">
    <property type="component" value="Unassembled WGS sequence"/>
</dbReference>
<dbReference type="Pfam" id="PF09409">
    <property type="entry name" value="PUB"/>
    <property type="match status" value="1"/>
</dbReference>
<dbReference type="CDD" id="cd16119">
    <property type="entry name" value="UBX_UBXN6"/>
    <property type="match status" value="1"/>
</dbReference>
<proteinExistence type="predicted"/>
<evidence type="ECO:0000256" key="1">
    <source>
        <dbReference type="SAM" id="Phobius"/>
    </source>
</evidence>
<dbReference type="InterPro" id="IPR029071">
    <property type="entry name" value="Ubiquitin-like_domsf"/>
</dbReference>
<dbReference type="PANTHER" id="PTHR23153">
    <property type="entry name" value="UBX-RELATED"/>
    <property type="match status" value="1"/>
</dbReference>
<dbReference type="GO" id="GO:0005737">
    <property type="term" value="C:cytoplasm"/>
    <property type="evidence" value="ECO:0007669"/>
    <property type="project" value="TreeGrafter"/>
</dbReference>
<feature type="domain" description="UBX" evidence="2">
    <location>
        <begin position="472"/>
        <end position="542"/>
    </location>
</feature>
<evidence type="ECO:0000313" key="3">
    <source>
        <dbReference type="EMBL" id="ETN69235.1"/>
    </source>
</evidence>
<keyword evidence="1" id="KW-0812">Transmembrane</keyword>
<dbReference type="InterPro" id="IPR036339">
    <property type="entry name" value="PUB-like_dom_sf"/>
</dbReference>
<dbReference type="CDD" id="cd10460">
    <property type="entry name" value="PUB_UBXD1"/>
    <property type="match status" value="1"/>
</dbReference>
<dbReference type="SUPFAM" id="SSF143503">
    <property type="entry name" value="PUG domain-like"/>
    <property type="match status" value="1"/>
</dbReference>
<name>W2SI15_NECAM</name>
<dbReference type="Pfam" id="PF00789">
    <property type="entry name" value="UBX"/>
    <property type="match status" value="1"/>
</dbReference>
<dbReference type="PROSITE" id="PS50033">
    <property type="entry name" value="UBX"/>
    <property type="match status" value="1"/>
</dbReference>
<dbReference type="InterPro" id="IPR001012">
    <property type="entry name" value="UBX_dom"/>
</dbReference>
<protein>
    <submittedName>
        <fullName evidence="3">PUB domain protein</fullName>
    </submittedName>
</protein>
<accession>W2SI15</accession>